<proteinExistence type="inferred from homology"/>
<keyword evidence="5" id="KW-0732">Signal</keyword>
<dbReference type="Gene3D" id="2.60.40.1120">
    <property type="entry name" value="Carboxypeptidase-like, regulatory domain"/>
    <property type="match status" value="1"/>
</dbReference>
<evidence type="ECO:0000256" key="7">
    <source>
        <dbReference type="ARBA" id="ARBA00023237"/>
    </source>
</evidence>
<evidence type="ECO:0000259" key="10">
    <source>
        <dbReference type="Pfam" id="PF14905"/>
    </source>
</evidence>
<reference evidence="11 12" key="1">
    <citation type="submission" date="2016-02" db="EMBL/GenBank/DDBJ databases">
        <authorList>
            <person name="Wen L."/>
            <person name="He K."/>
            <person name="Yang H."/>
        </authorList>
    </citation>
    <scope>NUCLEOTIDE SEQUENCE [LARGE SCALE GENOMIC DNA]</scope>
    <source>
        <strain evidence="11 12">KLE1704</strain>
    </source>
</reference>
<dbReference type="SUPFAM" id="SSF56935">
    <property type="entry name" value="Porins"/>
    <property type="match status" value="1"/>
</dbReference>
<evidence type="ECO:0000256" key="2">
    <source>
        <dbReference type="ARBA" id="ARBA00022448"/>
    </source>
</evidence>
<comment type="similarity">
    <text evidence="8">Belongs to the TonB-dependent receptor family.</text>
</comment>
<comment type="caution">
    <text evidence="11">The sequence shown here is derived from an EMBL/GenBank/DDBJ whole genome shotgun (WGS) entry which is preliminary data.</text>
</comment>
<dbReference type="PROSITE" id="PS52016">
    <property type="entry name" value="TONB_DEPENDENT_REC_3"/>
    <property type="match status" value="1"/>
</dbReference>
<protein>
    <submittedName>
        <fullName evidence="11">TonB-dependent receptor</fullName>
    </submittedName>
</protein>
<dbReference type="Pfam" id="PF13620">
    <property type="entry name" value="CarboxypepD_reg"/>
    <property type="match status" value="1"/>
</dbReference>
<organism evidence="11">
    <name type="scientific">Bacteroides intestinalis</name>
    <dbReference type="NCBI Taxonomy" id="329854"/>
    <lineage>
        <taxon>Bacteria</taxon>
        <taxon>Pseudomonadati</taxon>
        <taxon>Bacteroidota</taxon>
        <taxon>Bacteroidia</taxon>
        <taxon>Bacteroidales</taxon>
        <taxon>Bacteroidaceae</taxon>
        <taxon>Bacteroides</taxon>
    </lineage>
</organism>
<dbReference type="EMBL" id="LTDF01000180">
    <property type="protein sequence ID" value="KXT40255.1"/>
    <property type="molecule type" value="Genomic_DNA"/>
</dbReference>
<evidence type="ECO:0000256" key="6">
    <source>
        <dbReference type="ARBA" id="ARBA00023136"/>
    </source>
</evidence>
<gene>
    <name evidence="11" type="ORF">HMPREF2531_05593</name>
</gene>
<dbReference type="Gene3D" id="2.40.170.20">
    <property type="entry name" value="TonB-dependent receptor, beta-barrel domain"/>
    <property type="match status" value="1"/>
</dbReference>
<evidence type="ECO:0000256" key="8">
    <source>
        <dbReference type="PROSITE-ProRule" id="PRU01360"/>
    </source>
</evidence>
<dbReference type="SUPFAM" id="SSF49464">
    <property type="entry name" value="Carboxypeptidase regulatory domain-like"/>
    <property type="match status" value="1"/>
</dbReference>
<name>A0A139KM41_9BACE</name>
<dbReference type="Pfam" id="PF14905">
    <property type="entry name" value="OMP_b-brl_3"/>
    <property type="match status" value="1"/>
</dbReference>
<dbReference type="GO" id="GO:0015344">
    <property type="term" value="F:siderophore uptake transmembrane transporter activity"/>
    <property type="evidence" value="ECO:0007669"/>
    <property type="project" value="TreeGrafter"/>
</dbReference>
<dbReference type="PANTHER" id="PTHR30069:SF29">
    <property type="entry name" value="HEMOGLOBIN AND HEMOGLOBIN-HAPTOGLOBIN-BINDING PROTEIN 1-RELATED"/>
    <property type="match status" value="1"/>
</dbReference>
<dbReference type="Pfam" id="PF07715">
    <property type="entry name" value="Plug"/>
    <property type="match status" value="1"/>
</dbReference>
<evidence type="ECO:0000256" key="5">
    <source>
        <dbReference type="ARBA" id="ARBA00022729"/>
    </source>
</evidence>
<dbReference type="PANTHER" id="PTHR30069">
    <property type="entry name" value="TONB-DEPENDENT OUTER MEMBRANE RECEPTOR"/>
    <property type="match status" value="1"/>
</dbReference>
<keyword evidence="4 8" id="KW-0812">Transmembrane</keyword>
<keyword evidence="3 8" id="KW-1134">Transmembrane beta strand</keyword>
<sequence length="806" mass="91781">MPQNFEIKERKGMKRFVLGIVVICWITIVFAAGNGSKVTGILSGKTNKAPVEFATIALYEATTKKLVTGAMTDSTGCFHLEDVPTGRYYLVGSYVGYGETQSEMFTVGNGNQTVDVGVLWIDDKGQVLNEVVVAGRKSTFVPKLDRKVFNVGQDLMSSVGSASELMQNIPSVEVDLEGTVSLRGNENVTILINGKPSALMSGRTRTDALNQLAANSIERIEVITNPSAEYKPDGVSGIINIVLKKESKAGLNGTLTANTGSHDRYNAGVNLNYGINGVNFFGGYAFRQDRYDRSIFDNRTSPTEYINQTTLGTGRPVSHTLRLGMGANLSTHDVMEISGSYNRRHFLRSERIESVTEDINHHLEDFYFRNRRADARENMWEGNFLYTHTYGKGNEWSVNYTYSSESEDEQNEYSTMQMENDTKDNEWVWDANYLHIGKVHWQHHLSEWTKLSAGYELEALRAEQNYHVENWDGASFIPDLDRTSDFTHHRILHSFFATLEMNPGEWSLMAGLRGEYADIRNNLYSLDSITRQHYTNIYPTLHASRKLNKHNELQLSYSLRVNRPEGSDMNPFAERINPLSLSAGNPDLKPEKIHSVEVGWLWHNDTNTSLMTTVYYRYLTNQITEVSRYIDGGVLLTTKENLDQSHNAGLELIWSYSINRWLSFNWNANGYFNQINAEKLGFSRHRNTFSWSTLFNANFMPFKHYMMQLNARYRSATLVPQGRRDADYCINLGMKYDIPSINLSVLASVTDLFDTYRKSYTLDTPELKQKVEKRRNPRIFYIGVSYTFGGNKSKKHTAKLEYDESM</sequence>
<keyword evidence="7 8" id="KW-0998">Cell outer membrane</keyword>
<dbReference type="InterPro" id="IPR041700">
    <property type="entry name" value="OMP_b-brl_3"/>
</dbReference>
<comment type="subcellular location">
    <subcellularLocation>
        <location evidence="1 8">Cell outer membrane</location>
        <topology evidence="1 8">Multi-pass membrane protein</topology>
    </subcellularLocation>
</comment>
<keyword evidence="6 8" id="KW-0472">Membrane</keyword>
<keyword evidence="2 8" id="KW-0813">Transport</keyword>
<evidence type="ECO:0000313" key="11">
    <source>
        <dbReference type="EMBL" id="KXT40255.1"/>
    </source>
</evidence>
<dbReference type="InterPro" id="IPR039426">
    <property type="entry name" value="TonB-dep_rcpt-like"/>
</dbReference>
<dbReference type="Gene3D" id="2.170.130.10">
    <property type="entry name" value="TonB-dependent receptor, plug domain"/>
    <property type="match status" value="1"/>
</dbReference>
<evidence type="ECO:0000256" key="1">
    <source>
        <dbReference type="ARBA" id="ARBA00004571"/>
    </source>
</evidence>
<feature type="domain" description="TonB-dependent receptor plug" evidence="9">
    <location>
        <begin position="158"/>
        <end position="238"/>
    </location>
</feature>
<dbReference type="InterPro" id="IPR012910">
    <property type="entry name" value="Plug_dom"/>
</dbReference>
<accession>A0A139KM41</accession>
<evidence type="ECO:0000256" key="3">
    <source>
        <dbReference type="ARBA" id="ARBA00022452"/>
    </source>
</evidence>
<dbReference type="AlphaFoldDB" id="A0A139KM41"/>
<keyword evidence="11" id="KW-0675">Receptor</keyword>
<evidence type="ECO:0000313" key="12">
    <source>
        <dbReference type="Proteomes" id="UP000070319"/>
    </source>
</evidence>
<dbReference type="InterPro" id="IPR036942">
    <property type="entry name" value="Beta-barrel_TonB_sf"/>
</dbReference>
<evidence type="ECO:0000259" key="9">
    <source>
        <dbReference type="Pfam" id="PF07715"/>
    </source>
</evidence>
<dbReference type="GO" id="GO:0044718">
    <property type="term" value="P:siderophore transmembrane transport"/>
    <property type="evidence" value="ECO:0007669"/>
    <property type="project" value="TreeGrafter"/>
</dbReference>
<dbReference type="InterPro" id="IPR037066">
    <property type="entry name" value="Plug_dom_sf"/>
</dbReference>
<dbReference type="PATRIC" id="fig|329854.7.peg.5661"/>
<dbReference type="GO" id="GO:0009279">
    <property type="term" value="C:cell outer membrane"/>
    <property type="evidence" value="ECO:0007669"/>
    <property type="project" value="UniProtKB-SubCell"/>
</dbReference>
<feature type="domain" description="Outer membrane protein beta-barrel" evidence="10">
    <location>
        <begin position="392"/>
        <end position="786"/>
    </location>
</feature>
<dbReference type="Proteomes" id="UP000070319">
    <property type="component" value="Unassembled WGS sequence"/>
</dbReference>
<evidence type="ECO:0000256" key="4">
    <source>
        <dbReference type="ARBA" id="ARBA00022692"/>
    </source>
</evidence>
<dbReference type="InterPro" id="IPR008969">
    <property type="entry name" value="CarboxyPept-like_regulatory"/>
</dbReference>